<evidence type="ECO:0000313" key="3">
    <source>
        <dbReference type="EMBL" id="ESO88540.1"/>
    </source>
</evidence>
<reference evidence="3 4" key="1">
    <citation type="journal article" date="2013" name="Nature">
        <title>Insights into bilaterian evolution from three spiralian genomes.</title>
        <authorList>
            <person name="Simakov O."/>
            <person name="Marletaz F."/>
            <person name="Cho S.J."/>
            <person name="Edsinger-Gonzales E."/>
            <person name="Havlak P."/>
            <person name="Hellsten U."/>
            <person name="Kuo D.H."/>
            <person name="Larsson T."/>
            <person name="Lv J."/>
            <person name="Arendt D."/>
            <person name="Savage R."/>
            <person name="Osoegawa K."/>
            <person name="de Jong P."/>
            <person name="Grimwood J."/>
            <person name="Chapman J.A."/>
            <person name="Shapiro H."/>
            <person name="Aerts A."/>
            <person name="Otillar R.P."/>
            <person name="Terry A.Y."/>
            <person name="Boore J.L."/>
            <person name="Grigoriev I.V."/>
            <person name="Lindberg D.R."/>
            <person name="Seaver E.C."/>
            <person name="Weisblat D.A."/>
            <person name="Putnam N.H."/>
            <person name="Rokhsar D.S."/>
        </authorList>
    </citation>
    <scope>NUCLEOTIDE SEQUENCE [LARGE SCALE GENOMIC DNA]</scope>
</reference>
<dbReference type="AlphaFoldDB" id="V4A0T6"/>
<feature type="region of interest" description="Disordered" evidence="1">
    <location>
        <begin position="97"/>
        <end position="116"/>
    </location>
</feature>
<dbReference type="HOGENOM" id="CLU_994945_0_0_1"/>
<feature type="transmembrane region" description="Helical" evidence="2">
    <location>
        <begin position="125"/>
        <end position="150"/>
    </location>
</feature>
<dbReference type="Proteomes" id="UP000030746">
    <property type="component" value="Unassembled WGS sequence"/>
</dbReference>
<dbReference type="KEGG" id="lgi:LOTGIDRAFT_165322"/>
<protein>
    <submittedName>
        <fullName evidence="3">Uncharacterized protein</fullName>
    </submittedName>
</protein>
<dbReference type="RefSeq" id="XP_009060592.1">
    <property type="nucleotide sequence ID" value="XM_009062344.1"/>
</dbReference>
<accession>V4A0T6</accession>
<dbReference type="GeneID" id="20239986"/>
<organism evidence="3 4">
    <name type="scientific">Lottia gigantea</name>
    <name type="common">Giant owl limpet</name>
    <dbReference type="NCBI Taxonomy" id="225164"/>
    <lineage>
        <taxon>Eukaryota</taxon>
        <taxon>Metazoa</taxon>
        <taxon>Spiralia</taxon>
        <taxon>Lophotrochozoa</taxon>
        <taxon>Mollusca</taxon>
        <taxon>Gastropoda</taxon>
        <taxon>Patellogastropoda</taxon>
        <taxon>Lottioidea</taxon>
        <taxon>Lottiidae</taxon>
        <taxon>Lottia</taxon>
    </lineage>
</organism>
<proteinExistence type="predicted"/>
<sequence>MEPIPRVEISSNKSYASSSDRLSSLRDFSDSQGTLRPSWLRLMDHPDIYSHMGFWGNLNSKPATRLTPNTQFTNPFTVSRIDSTDFSHIKTDIESKDGYKNTSDSSGSWTLETSQKPTPHRRRNAIFIFLLTVAFFGIIALATTTALYSITNTDSDALKSTLGNSGNITGEDTSKAVIGIDTSTFSTAAVSSTHMVDEGSILTLDHSYFPISSSYPSVESSSVINIVHTDYLPDVVDIGQKTMVPQGPFVISSSEMWISDSMVETNTPSFITDMTHYTLP</sequence>
<dbReference type="EMBL" id="KB202656">
    <property type="protein sequence ID" value="ESO88540.1"/>
    <property type="molecule type" value="Genomic_DNA"/>
</dbReference>
<feature type="compositionally biased region" description="Polar residues" evidence="1">
    <location>
        <begin position="100"/>
        <end position="116"/>
    </location>
</feature>
<keyword evidence="4" id="KW-1185">Reference proteome</keyword>
<keyword evidence="2" id="KW-0472">Membrane</keyword>
<keyword evidence="2" id="KW-1133">Transmembrane helix</keyword>
<dbReference type="CTD" id="20239986"/>
<gene>
    <name evidence="3" type="ORF">LOTGIDRAFT_165322</name>
</gene>
<keyword evidence="2" id="KW-0812">Transmembrane</keyword>
<evidence type="ECO:0000256" key="2">
    <source>
        <dbReference type="SAM" id="Phobius"/>
    </source>
</evidence>
<evidence type="ECO:0000313" key="4">
    <source>
        <dbReference type="Proteomes" id="UP000030746"/>
    </source>
</evidence>
<evidence type="ECO:0000256" key="1">
    <source>
        <dbReference type="SAM" id="MobiDB-lite"/>
    </source>
</evidence>
<name>V4A0T6_LOTGI</name>